<accession>A0ABQ9IAD7</accession>
<proteinExistence type="predicted"/>
<dbReference type="EMBL" id="JARBHB010000002">
    <property type="protein sequence ID" value="KAJ8893630.1"/>
    <property type="molecule type" value="Genomic_DNA"/>
</dbReference>
<feature type="compositionally biased region" description="Basic and acidic residues" evidence="1">
    <location>
        <begin position="564"/>
        <end position="573"/>
    </location>
</feature>
<evidence type="ECO:0000256" key="1">
    <source>
        <dbReference type="SAM" id="MobiDB-lite"/>
    </source>
</evidence>
<dbReference type="Proteomes" id="UP001159363">
    <property type="component" value="Chromosome 2"/>
</dbReference>
<evidence type="ECO:0000313" key="3">
    <source>
        <dbReference type="Proteomes" id="UP001159363"/>
    </source>
</evidence>
<reference evidence="2 3" key="1">
    <citation type="submission" date="2023-02" db="EMBL/GenBank/DDBJ databases">
        <title>LHISI_Scaffold_Assembly.</title>
        <authorList>
            <person name="Stuart O.P."/>
            <person name="Cleave R."/>
            <person name="Magrath M.J.L."/>
            <person name="Mikheyev A.S."/>
        </authorList>
    </citation>
    <scope>NUCLEOTIDE SEQUENCE [LARGE SCALE GENOMIC DNA]</scope>
    <source>
        <strain evidence="2">Daus_M_001</strain>
        <tissue evidence="2">Leg muscle</tissue>
    </source>
</reference>
<comment type="caution">
    <text evidence="2">The sequence shown here is derived from an EMBL/GenBank/DDBJ whole genome shotgun (WGS) entry which is preliminary data.</text>
</comment>
<organism evidence="2 3">
    <name type="scientific">Dryococelus australis</name>
    <dbReference type="NCBI Taxonomy" id="614101"/>
    <lineage>
        <taxon>Eukaryota</taxon>
        <taxon>Metazoa</taxon>
        <taxon>Ecdysozoa</taxon>
        <taxon>Arthropoda</taxon>
        <taxon>Hexapoda</taxon>
        <taxon>Insecta</taxon>
        <taxon>Pterygota</taxon>
        <taxon>Neoptera</taxon>
        <taxon>Polyneoptera</taxon>
        <taxon>Phasmatodea</taxon>
        <taxon>Verophasmatodea</taxon>
        <taxon>Anareolatae</taxon>
        <taxon>Phasmatidae</taxon>
        <taxon>Eurycanthinae</taxon>
        <taxon>Dryococelus</taxon>
    </lineage>
</organism>
<gene>
    <name evidence="2" type="ORF">PR048_006230</name>
</gene>
<evidence type="ECO:0000313" key="2">
    <source>
        <dbReference type="EMBL" id="KAJ8893630.1"/>
    </source>
</evidence>
<protein>
    <submittedName>
        <fullName evidence="2">Uncharacterized protein</fullName>
    </submittedName>
</protein>
<sequence length="710" mass="79165">MKVGVKQLFPRERCTNRQTERNYHHQWWHVSGLDSVAAWPHLSRGSGGAVARALATHHGDQGFTPGFSHVGIVLDDAACRRVFSGYCRFPRPCIPAPLDPRMSCPGMTGTYGRVLPIRAGHDNLRSSIHFCDHAVSPPSSSARIVQRRRGRDLASCFGALGMMNTDQILAPRRPFVFDEAACPVSHSGDRGFDPEHRPSSSVPLNGFQNPPGGHGVAVGRLIASHLGEPGSHVGIIPDDAAGRRVFSGISHFPRPCIPVPYSTRFTLIGSQDLDVESRPHLLIHSSLWIRQWPRLVLCRRTTERGHQVGCRGGGPWSLQHATAVPPAPGGTKDRFSSRPAAFPAALQQGTDLEPLTCAMSHMRTHIRQQGALLAIGTSDDGYTSNVSAVLISGMLTPQQGGAPAWRRNTANCYFRSTGLLALQQTGADILMQLYRRFSKKDTSILADSVLLSSSKRFVILTRRHPYRPKEKNALPGCWTMEGLQYPLYLWTTTVYLYSPYFCFSRCFHTGNIATGLRLSPTSRVELPPCGANIAAILVTWIVTVRSERQRAASMHQRRRCSRNWVRDKRETENRAPSGRDGLPRLPMKSQNTRGSTNREPFKARTTSLLDIRLVLRASWSQSENVYAHVKRTTTPFRLCVLIYSNELGRGRERRGREWSERANIFPKGDDEGRKQNKIIPAARRRSGRSQTEIQSALLILWVDEEERIVV</sequence>
<name>A0ABQ9IAD7_9NEOP</name>
<feature type="compositionally biased region" description="Polar residues" evidence="1">
    <location>
        <begin position="588"/>
        <end position="601"/>
    </location>
</feature>
<feature type="region of interest" description="Disordered" evidence="1">
    <location>
        <begin position="562"/>
        <end position="601"/>
    </location>
</feature>
<keyword evidence="3" id="KW-1185">Reference proteome</keyword>